<sequence length="98" mass="11414">MIRSVRDYLTRRIDPAPNPLRITVRDVDDQLAGLRADPRWGHDQVIRLRADRLLDVRAVLARHEEQDRRDAALSRPARTAFRAVTRRPSLHGLRFRAS</sequence>
<evidence type="ECO:0000313" key="1">
    <source>
        <dbReference type="EMBL" id="MDI6100362.1"/>
    </source>
</evidence>
<keyword evidence="2" id="KW-1185">Reference proteome</keyword>
<gene>
    <name evidence="1" type="ORF">QLQ12_17280</name>
</gene>
<dbReference type="RefSeq" id="WP_282761093.1">
    <property type="nucleotide sequence ID" value="NZ_JASCTH010000010.1"/>
</dbReference>
<reference evidence="1 2" key="1">
    <citation type="submission" date="2023-05" db="EMBL/GenBank/DDBJ databases">
        <title>Actinoplanes sp. NEAU-A12 genome sequencing.</title>
        <authorList>
            <person name="Wang Z.-S."/>
        </authorList>
    </citation>
    <scope>NUCLEOTIDE SEQUENCE [LARGE SCALE GENOMIC DNA]</scope>
    <source>
        <strain evidence="1 2">NEAU-A12</strain>
    </source>
</reference>
<dbReference type="Proteomes" id="UP001241758">
    <property type="component" value="Unassembled WGS sequence"/>
</dbReference>
<evidence type="ECO:0000313" key="2">
    <source>
        <dbReference type="Proteomes" id="UP001241758"/>
    </source>
</evidence>
<name>A0ABT6WKV0_9ACTN</name>
<comment type="caution">
    <text evidence="1">The sequence shown here is derived from an EMBL/GenBank/DDBJ whole genome shotgun (WGS) entry which is preliminary data.</text>
</comment>
<dbReference type="EMBL" id="JASCTH010000010">
    <property type="protein sequence ID" value="MDI6100362.1"/>
    <property type="molecule type" value="Genomic_DNA"/>
</dbReference>
<proteinExistence type="predicted"/>
<organism evidence="1 2">
    <name type="scientific">Actinoplanes sandaracinus</name>
    <dbReference type="NCBI Taxonomy" id="3045177"/>
    <lineage>
        <taxon>Bacteria</taxon>
        <taxon>Bacillati</taxon>
        <taxon>Actinomycetota</taxon>
        <taxon>Actinomycetes</taxon>
        <taxon>Micromonosporales</taxon>
        <taxon>Micromonosporaceae</taxon>
        <taxon>Actinoplanes</taxon>
    </lineage>
</organism>
<protein>
    <submittedName>
        <fullName evidence="1">Uncharacterized protein</fullName>
    </submittedName>
</protein>
<accession>A0ABT6WKV0</accession>